<feature type="compositionally biased region" description="Basic residues" evidence="5">
    <location>
        <begin position="121"/>
        <end position="131"/>
    </location>
</feature>
<proteinExistence type="predicted"/>
<dbReference type="Proteomes" id="UP000247454">
    <property type="component" value="Unassembled WGS sequence"/>
</dbReference>
<feature type="transmembrane region" description="Helical" evidence="6">
    <location>
        <begin position="62"/>
        <end position="87"/>
    </location>
</feature>
<dbReference type="GO" id="GO:0005524">
    <property type="term" value="F:ATP binding"/>
    <property type="evidence" value="ECO:0007669"/>
    <property type="project" value="InterPro"/>
</dbReference>
<dbReference type="AlphaFoldDB" id="A0A318SYQ6"/>
<keyword evidence="4 6" id="KW-0472">Membrane</keyword>
<keyword evidence="3 6" id="KW-1133">Transmembrane helix</keyword>
<keyword evidence="2 6" id="KW-0812">Transmembrane</keyword>
<dbReference type="GO" id="GO:0005886">
    <property type="term" value="C:plasma membrane"/>
    <property type="evidence" value="ECO:0007669"/>
    <property type="project" value="UniProtKB-SubCell"/>
</dbReference>
<organism evidence="8 9">
    <name type="scientific">Phyllobacterium leguminum</name>
    <dbReference type="NCBI Taxonomy" id="314237"/>
    <lineage>
        <taxon>Bacteria</taxon>
        <taxon>Pseudomonadati</taxon>
        <taxon>Pseudomonadota</taxon>
        <taxon>Alphaproteobacteria</taxon>
        <taxon>Hyphomicrobiales</taxon>
        <taxon>Phyllobacteriaceae</taxon>
        <taxon>Phyllobacterium</taxon>
    </lineage>
</organism>
<dbReference type="Gene3D" id="1.20.1560.10">
    <property type="entry name" value="ABC transporter type 1, transmembrane domain"/>
    <property type="match status" value="2"/>
</dbReference>
<comment type="caution">
    <text evidence="8">The sequence shown here is derived from an EMBL/GenBank/DDBJ whole genome shotgun (WGS) entry which is preliminary data.</text>
</comment>
<gene>
    <name evidence="8" type="ORF">C7477_1243</name>
</gene>
<evidence type="ECO:0000313" key="8">
    <source>
        <dbReference type="EMBL" id="PYE86459.1"/>
    </source>
</evidence>
<dbReference type="InterPro" id="IPR011527">
    <property type="entry name" value="ABC1_TM_dom"/>
</dbReference>
<accession>A0A318SYQ6</accession>
<dbReference type="GO" id="GO:0140359">
    <property type="term" value="F:ABC-type transporter activity"/>
    <property type="evidence" value="ECO:0007669"/>
    <property type="project" value="InterPro"/>
</dbReference>
<feature type="transmembrane region" description="Helical" evidence="6">
    <location>
        <begin position="28"/>
        <end position="50"/>
    </location>
</feature>
<dbReference type="SUPFAM" id="SSF90123">
    <property type="entry name" value="ABC transporter transmembrane region"/>
    <property type="match status" value="2"/>
</dbReference>
<evidence type="ECO:0000313" key="9">
    <source>
        <dbReference type="Proteomes" id="UP000247454"/>
    </source>
</evidence>
<evidence type="ECO:0000256" key="2">
    <source>
        <dbReference type="ARBA" id="ARBA00022692"/>
    </source>
</evidence>
<dbReference type="InterPro" id="IPR036640">
    <property type="entry name" value="ABC1_TM_sf"/>
</dbReference>
<dbReference type="PROSITE" id="PS50929">
    <property type="entry name" value="ABC_TM1F"/>
    <property type="match status" value="1"/>
</dbReference>
<keyword evidence="9" id="KW-1185">Reference proteome</keyword>
<dbReference type="EMBL" id="QJTF01000024">
    <property type="protein sequence ID" value="PYE86459.1"/>
    <property type="molecule type" value="Genomic_DNA"/>
</dbReference>
<feature type="region of interest" description="Disordered" evidence="5">
    <location>
        <begin position="116"/>
        <end position="141"/>
    </location>
</feature>
<sequence>MNENQSKPALLSWFTKSTFRYTPYLVELAVIAIVLRLLGLVQPFVFQAIIDRVLPFQREATLSLIVVILIATTIFSATLSALAAYLGNHMAAGHRIGAAHFYACARSAFAVSPALAGGRNPRPHRRDRHGTRFPDGNGDGHCARRSLRRHLSRGDAGDQPIPDGGMLVTLPLEIATFSAMGPLIRRRMQEAFLAGSRHQARLVETLGNDTTVKALASERLQTERFQETLRHSIAMGFRVTKLNILNGFIGDILGSASNIITIYIGCQLVFRNEITLGQLIAFNMLAGYVSGPIMSLSSLMGAMAGAADCTPALRRFPEC</sequence>
<evidence type="ECO:0000256" key="4">
    <source>
        <dbReference type="ARBA" id="ARBA00023136"/>
    </source>
</evidence>
<evidence type="ECO:0000256" key="1">
    <source>
        <dbReference type="ARBA" id="ARBA00004651"/>
    </source>
</evidence>
<dbReference type="Pfam" id="PF00664">
    <property type="entry name" value="ABC_membrane"/>
    <property type="match status" value="1"/>
</dbReference>
<comment type="subcellular location">
    <subcellularLocation>
        <location evidence="1">Cell membrane</location>
        <topology evidence="1">Multi-pass membrane protein</topology>
    </subcellularLocation>
</comment>
<name>A0A318SYQ6_9HYPH</name>
<evidence type="ECO:0000256" key="3">
    <source>
        <dbReference type="ARBA" id="ARBA00022989"/>
    </source>
</evidence>
<feature type="domain" description="ABC transmembrane type-1" evidence="7">
    <location>
        <begin position="166"/>
        <end position="305"/>
    </location>
</feature>
<evidence type="ECO:0000259" key="7">
    <source>
        <dbReference type="PROSITE" id="PS50929"/>
    </source>
</evidence>
<protein>
    <submittedName>
        <fullName evidence="8">ABC transporter transmembrane protein</fullName>
    </submittedName>
</protein>
<reference evidence="8 9" key="1">
    <citation type="submission" date="2018-06" db="EMBL/GenBank/DDBJ databases">
        <title>Genomic Encyclopedia of Type Strains, Phase III (KMG-III): the genomes of soil and plant-associated and newly described type strains.</title>
        <authorList>
            <person name="Whitman W."/>
        </authorList>
    </citation>
    <scope>NUCLEOTIDE SEQUENCE [LARGE SCALE GENOMIC DNA]</scope>
    <source>
        <strain evidence="8 9">ORS 1419</strain>
    </source>
</reference>
<evidence type="ECO:0000256" key="5">
    <source>
        <dbReference type="SAM" id="MobiDB-lite"/>
    </source>
</evidence>
<evidence type="ECO:0000256" key="6">
    <source>
        <dbReference type="SAM" id="Phobius"/>
    </source>
</evidence>